<dbReference type="GO" id="GO:1990023">
    <property type="term" value="C:mitotic spindle midzone"/>
    <property type="evidence" value="ECO:0007669"/>
    <property type="project" value="TreeGrafter"/>
</dbReference>
<name>A0A8C6TNH5_9GOBI</name>
<evidence type="ECO:0000256" key="2">
    <source>
        <dbReference type="SAM" id="MobiDB-lite"/>
    </source>
</evidence>
<evidence type="ECO:0000313" key="4">
    <source>
        <dbReference type="Proteomes" id="UP000694523"/>
    </source>
</evidence>
<dbReference type="AlphaFoldDB" id="A0A8C6TNH5"/>
<dbReference type="GO" id="GO:0005737">
    <property type="term" value="C:cytoplasm"/>
    <property type="evidence" value="ECO:0007669"/>
    <property type="project" value="TreeGrafter"/>
</dbReference>
<reference evidence="3" key="2">
    <citation type="submission" date="2025-09" db="UniProtKB">
        <authorList>
            <consortium name="Ensembl"/>
        </authorList>
    </citation>
    <scope>IDENTIFICATION</scope>
</reference>
<sequence>MRRSEMLAAEAVSCLNKALILLKDVWEQIGIPEPQRLERTRTVKKHIQGLLEMMIAEEESLRCRLEKSVESSRAEIQRLTLELDTPPPQEEAQTLLQADEELRGALEELQREKARRMETLQNLLQQEEELVTILGTPRLNIDQTRPPSAQQLDELRQHLANQREEQAQRQLQFQTLREQILVLFSDLDHSPDSDLEKHLVQSDLSLQKLDSLELLRIQLEQQRRDLQDQSRLILEQIQTLWNRLQIHPNQRDAFTQTLPQRVHQRVQRLLLEAERLEQMKLSELRSVSDRVRGEISEFWDKCFYSEEQRLSLSVFYTDEVSEQVLEALEAELQHLKQFYEGHRPIMEAVQKWMDQWELFLELEVGPLVQSLSAHSKHLNTRKGVSSGLMRFRESVGSLEVHESRRKPAQRGTSEERAQQEPPQVGARAEGADLALGADSAKSVPR</sequence>
<evidence type="ECO:0000313" key="3">
    <source>
        <dbReference type="Ensembl" id="ENSNMLP00000021958.1"/>
    </source>
</evidence>
<keyword evidence="1" id="KW-0175">Coiled coil</keyword>
<dbReference type="GO" id="GO:0051256">
    <property type="term" value="P:mitotic spindle midzone assembly"/>
    <property type="evidence" value="ECO:0007669"/>
    <property type="project" value="TreeGrafter"/>
</dbReference>
<feature type="coiled-coil region" evidence="1">
    <location>
        <begin position="92"/>
        <end position="172"/>
    </location>
</feature>
<proteinExistence type="predicted"/>
<dbReference type="InterPro" id="IPR007145">
    <property type="entry name" value="MAP65_Ase1_PRC1"/>
</dbReference>
<organism evidence="3 4">
    <name type="scientific">Neogobius melanostomus</name>
    <name type="common">round goby</name>
    <dbReference type="NCBI Taxonomy" id="47308"/>
    <lineage>
        <taxon>Eukaryota</taxon>
        <taxon>Metazoa</taxon>
        <taxon>Chordata</taxon>
        <taxon>Craniata</taxon>
        <taxon>Vertebrata</taxon>
        <taxon>Euteleostomi</taxon>
        <taxon>Actinopterygii</taxon>
        <taxon>Neopterygii</taxon>
        <taxon>Teleostei</taxon>
        <taxon>Neoteleostei</taxon>
        <taxon>Acanthomorphata</taxon>
        <taxon>Gobiaria</taxon>
        <taxon>Gobiiformes</taxon>
        <taxon>Gobioidei</taxon>
        <taxon>Gobiidae</taxon>
        <taxon>Benthophilinae</taxon>
        <taxon>Neogobiini</taxon>
        <taxon>Neogobius</taxon>
    </lineage>
</organism>
<dbReference type="GO" id="GO:0008017">
    <property type="term" value="F:microtubule binding"/>
    <property type="evidence" value="ECO:0007669"/>
    <property type="project" value="InterPro"/>
</dbReference>
<dbReference type="Pfam" id="PF03999">
    <property type="entry name" value="MAP65_ASE1"/>
    <property type="match status" value="1"/>
</dbReference>
<dbReference type="Proteomes" id="UP000694523">
    <property type="component" value="Unplaced"/>
</dbReference>
<evidence type="ECO:0008006" key="5">
    <source>
        <dbReference type="Google" id="ProtNLM"/>
    </source>
</evidence>
<protein>
    <recommendedName>
        <fullName evidence="5">Protein regulator of cytokinesis 1</fullName>
    </recommendedName>
</protein>
<dbReference type="Ensembl" id="ENSNMLT00000024615.1">
    <property type="protein sequence ID" value="ENSNMLP00000021958.1"/>
    <property type="gene ID" value="ENSNMLG00000014251.1"/>
</dbReference>
<keyword evidence="4" id="KW-1185">Reference proteome</keyword>
<feature type="coiled-coil region" evidence="1">
    <location>
        <begin position="209"/>
        <end position="236"/>
    </location>
</feature>
<dbReference type="PANTHER" id="PTHR19321">
    <property type="entry name" value="PROTEIN REGULATOR OF CYTOKINESIS 1 PRC1-RELATED"/>
    <property type="match status" value="1"/>
</dbReference>
<dbReference type="PANTHER" id="PTHR19321:SF41">
    <property type="entry name" value="FASCETTO-RELATED"/>
    <property type="match status" value="1"/>
</dbReference>
<feature type="region of interest" description="Disordered" evidence="2">
    <location>
        <begin position="395"/>
        <end position="445"/>
    </location>
</feature>
<reference evidence="3" key="1">
    <citation type="submission" date="2025-08" db="UniProtKB">
        <authorList>
            <consortium name="Ensembl"/>
        </authorList>
    </citation>
    <scope>IDENTIFICATION</scope>
</reference>
<accession>A0A8C6TNH5</accession>
<evidence type="ECO:0000256" key="1">
    <source>
        <dbReference type="SAM" id="Coils"/>
    </source>
</evidence>